<protein>
    <submittedName>
        <fullName evidence="2">Uncharacterized protein</fullName>
    </submittedName>
</protein>
<accession>K3Z1C3</accession>
<feature type="transmembrane region" description="Helical" evidence="1">
    <location>
        <begin position="43"/>
        <end position="71"/>
    </location>
</feature>
<evidence type="ECO:0000313" key="3">
    <source>
        <dbReference type="Proteomes" id="UP000004995"/>
    </source>
</evidence>
<name>K3Z1C3_SETIT</name>
<dbReference type="AlphaFoldDB" id="K3Z1C3"/>
<dbReference type="HOGENOM" id="CLU_2642718_0_0_1"/>
<feature type="transmembrane region" description="Helical" evidence="1">
    <location>
        <begin position="12"/>
        <end position="36"/>
    </location>
</feature>
<reference evidence="2" key="2">
    <citation type="submission" date="2018-08" db="UniProtKB">
        <authorList>
            <consortium name="EnsemblPlants"/>
        </authorList>
    </citation>
    <scope>IDENTIFICATION</scope>
    <source>
        <strain evidence="2">Yugu1</strain>
    </source>
</reference>
<dbReference type="InParanoid" id="K3Z1C3"/>
<dbReference type="Gramene" id="KQL28109">
    <property type="protein sequence ID" value="KQL28109"/>
    <property type="gene ID" value="SETIT_020341mg"/>
</dbReference>
<keyword evidence="1" id="KW-1133">Transmembrane helix</keyword>
<keyword evidence="1" id="KW-0472">Membrane</keyword>
<organism evidence="2 3">
    <name type="scientific">Setaria italica</name>
    <name type="common">Foxtail millet</name>
    <name type="synonym">Panicum italicum</name>
    <dbReference type="NCBI Taxonomy" id="4555"/>
    <lineage>
        <taxon>Eukaryota</taxon>
        <taxon>Viridiplantae</taxon>
        <taxon>Streptophyta</taxon>
        <taxon>Embryophyta</taxon>
        <taxon>Tracheophyta</taxon>
        <taxon>Spermatophyta</taxon>
        <taxon>Magnoliopsida</taxon>
        <taxon>Liliopsida</taxon>
        <taxon>Poales</taxon>
        <taxon>Poaceae</taxon>
        <taxon>PACMAD clade</taxon>
        <taxon>Panicoideae</taxon>
        <taxon>Panicodae</taxon>
        <taxon>Paniceae</taxon>
        <taxon>Cenchrinae</taxon>
        <taxon>Setaria</taxon>
    </lineage>
</organism>
<dbReference type="EnsemblPlants" id="KQL28109">
    <property type="protein sequence ID" value="KQL28109"/>
    <property type="gene ID" value="SETIT_020341mg"/>
</dbReference>
<keyword evidence="3" id="KW-1185">Reference proteome</keyword>
<dbReference type="Proteomes" id="UP000004995">
    <property type="component" value="Unassembled WGS sequence"/>
</dbReference>
<keyword evidence="1" id="KW-0812">Transmembrane</keyword>
<evidence type="ECO:0000313" key="2">
    <source>
        <dbReference type="EnsemblPlants" id="KQL28109"/>
    </source>
</evidence>
<evidence type="ECO:0000256" key="1">
    <source>
        <dbReference type="SAM" id="Phobius"/>
    </source>
</evidence>
<proteinExistence type="predicted"/>
<sequence length="77" mass="8616">MPNSQQGTYMLALFPCLLLDAFGCNSLMLSMFSVVLFDCQRQYLLCCSTLCCICTMDVACMFPCVSLPFFVTPNGFR</sequence>
<dbReference type="EMBL" id="AGNK02000045">
    <property type="status" value="NOT_ANNOTATED_CDS"/>
    <property type="molecule type" value="Genomic_DNA"/>
</dbReference>
<reference evidence="3" key="1">
    <citation type="journal article" date="2012" name="Nat. Biotechnol.">
        <title>Reference genome sequence of the model plant Setaria.</title>
        <authorList>
            <person name="Bennetzen J.L."/>
            <person name="Schmutz J."/>
            <person name="Wang H."/>
            <person name="Percifield R."/>
            <person name="Hawkins J."/>
            <person name="Pontaroli A.C."/>
            <person name="Estep M."/>
            <person name="Feng L."/>
            <person name="Vaughn J.N."/>
            <person name="Grimwood J."/>
            <person name="Jenkins J."/>
            <person name="Barry K."/>
            <person name="Lindquist E."/>
            <person name="Hellsten U."/>
            <person name="Deshpande S."/>
            <person name="Wang X."/>
            <person name="Wu X."/>
            <person name="Mitros T."/>
            <person name="Triplett J."/>
            <person name="Yang X."/>
            <person name="Ye C.Y."/>
            <person name="Mauro-Herrera M."/>
            <person name="Wang L."/>
            <person name="Li P."/>
            <person name="Sharma M."/>
            <person name="Sharma R."/>
            <person name="Ronald P.C."/>
            <person name="Panaud O."/>
            <person name="Kellogg E.A."/>
            <person name="Brutnell T.P."/>
            <person name="Doust A.N."/>
            <person name="Tuskan G.A."/>
            <person name="Rokhsar D."/>
            <person name="Devos K.M."/>
        </authorList>
    </citation>
    <scope>NUCLEOTIDE SEQUENCE [LARGE SCALE GENOMIC DNA]</scope>
    <source>
        <strain evidence="3">cv. Yugu1</strain>
    </source>
</reference>